<organism evidence="2 3">
    <name type="scientific">Prosthecobacter fusiformis</name>
    <dbReference type="NCBI Taxonomy" id="48464"/>
    <lineage>
        <taxon>Bacteria</taxon>
        <taxon>Pseudomonadati</taxon>
        <taxon>Verrucomicrobiota</taxon>
        <taxon>Verrucomicrobiia</taxon>
        <taxon>Verrucomicrobiales</taxon>
        <taxon>Verrucomicrobiaceae</taxon>
        <taxon>Prosthecobacter</taxon>
    </lineage>
</organism>
<name>A0A4R7RNM7_9BACT</name>
<reference evidence="2 3" key="1">
    <citation type="submission" date="2019-03" db="EMBL/GenBank/DDBJ databases">
        <title>Genomic Encyclopedia of Archaeal and Bacterial Type Strains, Phase II (KMG-II): from individual species to whole genera.</title>
        <authorList>
            <person name="Goeker M."/>
        </authorList>
    </citation>
    <scope>NUCLEOTIDE SEQUENCE [LARGE SCALE GENOMIC DNA]</scope>
    <source>
        <strain evidence="2 3">ATCC 25309</strain>
    </source>
</reference>
<accession>A0A4R7RNM7</accession>
<sequence>MSLHISHTVLPLILMLLQTSGQLGAQVTAPEIKTLSAGTFSVKAPAPWADSALVEEVPSHPLYSAVDWKSFQENARYTLKPGYENRPQHWAIRFPALVIKGQSFDKQNAGSDSVAPQILIHQADGWATILETGAADSAKAAETRRKFRQSLIAMDSGLPNSITPAFVDGGLSFLALKKKVRFQGGYGYRLMCQWTIEADLVRRGMLHYLFVGLSDDDSCQIIATFPLDCPGLPSDALEAEHLGYSAQRYEELTRNFEAYSTAAENWIKQHEKDFTPSLDALDRLIESLSADTWR</sequence>
<dbReference type="EMBL" id="SOCA01000008">
    <property type="protein sequence ID" value="TDU66629.1"/>
    <property type="molecule type" value="Genomic_DNA"/>
</dbReference>
<evidence type="ECO:0000256" key="1">
    <source>
        <dbReference type="SAM" id="SignalP"/>
    </source>
</evidence>
<dbReference type="RefSeq" id="WP_133796721.1">
    <property type="nucleotide sequence ID" value="NZ_SOCA01000008.1"/>
</dbReference>
<dbReference type="OrthoDB" id="66999at2"/>
<comment type="caution">
    <text evidence="2">The sequence shown here is derived from an EMBL/GenBank/DDBJ whole genome shotgun (WGS) entry which is preliminary data.</text>
</comment>
<feature type="signal peptide" evidence="1">
    <location>
        <begin position="1"/>
        <end position="25"/>
    </location>
</feature>
<proteinExistence type="predicted"/>
<keyword evidence="3" id="KW-1185">Reference proteome</keyword>
<gene>
    <name evidence="2" type="ORF">EI77_03724</name>
</gene>
<dbReference type="AlphaFoldDB" id="A0A4R7RNM7"/>
<evidence type="ECO:0000313" key="2">
    <source>
        <dbReference type="EMBL" id="TDU66629.1"/>
    </source>
</evidence>
<dbReference type="Proteomes" id="UP000295662">
    <property type="component" value="Unassembled WGS sequence"/>
</dbReference>
<protein>
    <submittedName>
        <fullName evidence="2">Uncharacterized protein</fullName>
    </submittedName>
</protein>
<keyword evidence="1" id="KW-0732">Signal</keyword>
<feature type="chain" id="PRO_5020921896" evidence="1">
    <location>
        <begin position="26"/>
        <end position="294"/>
    </location>
</feature>
<evidence type="ECO:0000313" key="3">
    <source>
        <dbReference type="Proteomes" id="UP000295662"/>
    </source>
</evidence>